<feature type="non-terminal residue" evidence="1">
    <location>
        <position position="1"/>
    </location>
</feature>
<dbReference type="EMBL" id="RCHS01004212">
    <property type="protein sequence ID" value="RMX37024.1"/>
    <property type="molecule type" value="Genomic_DNA"/>
</dbReference>
<name>A0A3M6T6U8_POCDA</name>
<reference evidence="1 2" key="1">
    <citation type="journal article" date="2018" name="Sci. Rep.">
        <title>Comparative analysis of the Pocillopora damicornis genome highlights role of immune system in coral evolution.</title>
        <authorList>
            <person name="Cunning R."/>
            <person name="Bay R.A."/>
            <person name="Gillette P."/>
            <person name="Baker A.C."/>
            <person name="Traylor-Knowles N."/>
        </authorList>
    </citation>
    <scope>NUCLEOTIDE SEQUENCE [LARGE SCALE GENOMIC DNA]</scope>
    <source>
        <strain evidence="1">RSMAS</strain>
        <tissue evidence="1">Whole animal</tissue>
    </source>
</reference>
<dbReference type="Proteomes" id="UP000275408">
    <property type="component" value="Unassembled WGS sequence"/>
</dbReference>
<evidence type="ECO:0000313" key="2">
    <source>
        <dbReference type="Proteomes" id="UP000275408"/>
    </source>
</evidence>
<organism evidence="1 2">
    <name type="scientific">Pocillopora damicornis</name>
    <name type="common">Cauliflower coral</name>
    <name type="synonym">Millepora damicornis</name>
    <dbReference type="NCBI Taxonomy" id="46731"/>
    <lineage>
        <taxon>Eukaryota</taxon>
        <taxon>Metazoa</taxon>
        <taxon>Cnidaria</taxon>
        <taxon>Anthozoa</taxon>
        <taxon>Hexacorallia</taxon>
        <taxon>Scleractinia</taxon>
        <taxon>Astrocoeniina</taxon>
        <taxon>Pocilloporidae</taxon>
        <taxon>Pocillopora</taxon>
    </lineage>
</organism>
<comment type="caution">
    <text evidence="1">The sequence shown here is derived from an EMBL/GenBank/DDBJ whole genome shotgun (WGS) entry which is preliminary data.</text>
</comment>
<dbReference type="AlphaFoldDB" id="A0A3M6T6U8"/>
<evidence type="ECO:0000313" key="1">
    <source>
        <dbReference type="EMBL" id="RMX37024.1"/>
    </source>
</evidence>
<dbReference type="OrthoDB" id="5953030at2759"/>
<sequence length="174" mass="20051">LIKWPREAFLTLQNGSPHLRKFPNCSSRLKKSRDLGTLTASLTIRMNSTQVSQVTSTKSLGVIIDDRLDWHSHIEKLTKKIASGIGQQEIHRVTMVFKCLHRLAPEYLNSKFRWLNSAYDLRDSENKLNVPLPRTNYYRKSFSYSGATLWNSLPCDIRNTESLGLFKRKINATL</sequence>
<proteinExistence type="predicted"/>
<feature type="non-terminal residue" evidence="1">
    <location>
        <position position="174"/>
    </location>
</feature>
<keyword evidence="2" id="KW-1185">Reference proteome</keyword>
<gene>
    <name evidence="1" type="ORF">pdam_00005069</name>
</gene>
<accession>A0A3M6T6U8</accession>
<protein>
    <submittedName>
        <fullName evidence="1">Uncharacterized protein</fullName>
    </submittedName>
</protein>